<dbReference type="RefSeq" id="XP_030382069.1">
    <property type="nucleotide sequence ID" value="XM_030526209.1"/>
</dbReference>
<dbReference type="Pfam" id="PF16039">
    <property type="entry name" value="DUF4791"/>
    <property type="match status" value="1"/>
</dbReference>
<accession>A0A6J2U132</accession>
<organism evidence="2 3">
    <name type="scientific">Drosophila lebanonensis</name>
    <name type="common">Fruit fly</name>
    <name type="synonym">Scaptodrosophila lebanonensis</name>
    <dbReference type="NCBI Taxonomy" id="7225"/>
    <lineage>
        <taxon>Eukaryota</taxon>
        <taxon>Metazoa</taxon>
        <taxon>Ecdysozoa</taxon>
        <taxon>Arthropoda</taxon>
        <taxon>Hexapoda</taxon>
        <taxon>Insecta</taxon>
        <taxon>Pterygota</taxon>
        <taxon>Neoptera</taxon>
        <taxon>Endopterygota</taxon>
        <taxon>Diptera</taxon>
        <taxon>Brachycera</taxon>
        <taxon>Muscomorpha</taxon>
        <taxon>Ephydroidea</taxon>
        <taxon>Drosophilidae</taxon>
        <taxon>Scaptodrosophila</taxon>
    </lineage>
</organism>
<dbReference type="Proteomes" id="UP000504634">
    <property type="component" value="Unplaced"/>
</dbReference>
<dbReference type="GeneID" id="115629689"/>
<dbReference type="OrthoDB" id="7879382at2759"/>
<sequence length="198" mass="20937">MSDNAAVTGVLSALLCGVTGFGFYKMAPQEHPYAFTACVIGFCHGFLGLVAVVAGESESANSAKETTTAIMEIVPLPLVNIELFFMSESNNIALGHGLFIVPMAVDLLLSLFKDEGGDENETRETLKNLTILGNITALLYLAINESNWIYGGMAGLAFIAKYGAMFIDSQSEGSGPPITMLAYTGFFYCTAISMGGDA</sequence>
<keyword evidence="1" id="KW-0812">Transmembrane</keyword>
<keyword evidence="1" id="KW-1133">Transmembrane helix</keyword>
<evidence type="ECO:0000256" key="1">
    <source>
        <dbReference type="SAM" id="Phobius"/>
    </source>
</evidence>
<gene>
    <name evidence="3" type="primary">LOC115629689</name>
</gene>
<proteinExistence type="predicted"/>
<protein>
    <submittedName>
        <fullName evidence="3">Uncharacterized protein LOC115629689</fullName>
    </submittedName>
</protein>
<keyword evidence="2" id="KW-1185">Reference proteome</keyword>
<evidence type="ECO:0000313" key="2">
    <source>
        <dbReference type="Proteomes" id="UP000504634"/>
    </source>
</evidence>
<keyword evidence="1" id="KW-0472">Membrane</keyword>
<evidence type="ECO:0000313" key="3">
    <source>
        <dbReference type="RefSeq" id="XP_030382069.1"/>
    </source>
</evidence>
<feature type="transmembrane region" description="Helical" evidence="1">
    <location>
        <begin position="6"/>
        <end position="24"/>
    </location>
</feature>
<name>A0A6J2U132_DROLE</name>
<feature type="transmembrane region" description="Helical" evidence="1">
    <location>
        <begin position="179"/>
        <end position="196"/>
    </location>
</feature>
<feature type="transmembrane region" description="Helical" evidence="1">
    <location>
        <begin position="33"/>
        <end position="54"/>
    </location>
</feature>
<dbReference type="InterPro" id="IPR032007">
    <property type="entry name" value="DUF4791"/>
</dbReference>
<dbReference type="AlphaFoldDB" id="A0A6J2U132"/>
<reference evidence="3" key="1">
    <citation type="submission" date="2025-08" db="UniProtKB">
        <authorList>
            <consortium name="RefSeq"/>
        </authorList>
    </citation>
    <scope>IDENTIFICATION</scope>
    <source>
        <strain evidence="3">11010-0011.00</strain>
        <tissue evidence="3">Whole body</tissue>
    </source>
</reference>